<feature type="region of interest" description="Disordered" evidence="2">
    <location>
        <begin position="667"/>
        <end position="721"/>
    </location>
</feature>
<proteinExistence type="predicted"/>
<sequence length="1735" mass="191266">MSKDDIDRLNVFPPDGGGENENDETDENELGERENCAPILDASSPRGSHNHMGGNNEKDNLPGGSDSPRGESPLYALGEVVQGGSGEREEKAEKGEREENAINAENTASTANMDGTLNSDEAKRGAPHPAEGMESAPLHCSINTVATADSGENNTRESPPTGTQNCSNPISCISTTRNHNTDEHVEMVEQTLECVPLVGEEKEATFAPETDVESKREEAILLKPNSANSCVAVACIEESPAVGDYSREVAAVVGEAASCIVDGILNEVANDSASRGEELLSLAHTVSSFQAELLEKNKGTFEEVKKRGLLIVLAIKQSFKNKTEKVLCSRCSPAWASLNGAQELFRVILKLLVEKETSELYLAHFLEKLKRDVEGANRTAQRRWAQQVVERLTERLSERLVERLSARLTKQVAKHVEREAAHRTAEAQLQISSLSKDRTTIMDAIKKWEEHFHQMRSEQEILHAKVKISVQTSFLNFTEYTVHLLLKIHSALCQKSDKLAFLINRLKCIGLDWRASQGGKGKGKRQRRGGEPRAEAHHGEGKIPRGKKGEKQKRKKRAAGRSKTGVRRGRSNRSERSCRSERSSGGEGCTSSLGGSSPPRSGSSSMSKSGNHHSRSTSPRSTSSCGSSVCLSNELCLSDLTHMNSKGLTDGGGKKKGRKKVRQLLIRASASKEGKNRARSVDNAGKTPPNKGRRKPRHRDEQFERFERRDRHDHPQQRKLYSRYRRYKRLYAEELQKNKTLHFLLTNKDEEIAQVRSALREEMQSRLFIHEEEEKRKLKEINELKGLLQNEEVANKKLAIRNEQMEEQNKSLKKKNDLYECTEKELKNQLSELNMALTKERRKNKRLASQKGKLKSALLRYNHGVNLLDGGRYRRDGKWCVNVSPVECVDGEMGSEADSSVGSEEDSIVGSEDNSEGSERFYEDEMYAPLGTVKVADQFTKRQRRKLLMQGRINKVHGRPRNNRSEDPYGRHHQQNEYKHVKLNSLCFSDNSVDVRMPRSRHLPRGGGTKGEPSVREKGIRREGQHQTGRQTGKQTGKQHGDPPLHIAEQIRRDLKNFDETKYKKVISDITKEEKVIEKIKEDDLYSIFMQNWEESHMGVEEGANNGPLSWSGSFMHHLNRSILCANQGEGIPPGGNYEQLERGVNNEAKRGDFTEGSYANAVDNCQDDLTYGVNPLRENPVGMATQREATLMGHPGGHKNVTLSYDPKCAGGMDAFPVEETQMASGADLPRGEPQQQQQPHEEERNNGVVTSNGMNNPVGKGLGGAIGGASTLDAQHGNGGSERHGTNHTEGGEANQLTTTPQGETTNEGILKNYETYKKNKDKFIHLTLRKQVIHVGNERTPAGGGGRGGKKNTSLANVINKEISKRESKNGFPAYAEEEEAFEMERNYAPFQSAQGGNTLDKDRDLRESIMMRYTYGSDTHRGVTLQSNMHEGTHLERILYDQTDAHFFQPSEKREGSVVGEAAGQDGERGAHEPNGEGERVDPIRIARNPHRDELGLHNVSSNVVSTSRTSYPPVGGGISREKNLPPNGDDITAPPCEGPNGESHRGNNAAHSPHSLSMLMGATRKDKTGCRLITPDAPNKGTPSYAATHLVKIDSNAAELCPPPSLEEHNRPHTAAAKLNERNGSGSPMGIPPIEENSRGAVNETLNYSHQKGGHPWDNKISAGGYDPKGEALNAALGPHQTGAAASAAVSAAVSAALPAALPKRDSCEGASPRKSVGDRGVLSRLLRKK</sequence>
<feature type="compositionally biased region" description="Basic and acidic residues" evidence="2">
    <location>
        <begin position="698"/>
        <end position="716"/>
    </location>
</feature>
<feature type="compositionally biased region" description="Basic and acidic residues" evidence="2">
    <location>
        <begin position="1013"/>
        <end position="1025"/>
    </location>
</feature>
<feature type="region of interest" description="Disordered" evidence="2">
    <location>
        <begin position="1708"/>
        <end position="1735"/>
    </location>
</feature>
<feature type="compositionally biased region" description="Basic and acidic residues" evidence="2">
    <location>
        <begin position="528"/>
        <end position="549"/>
    </location>
</feature>
<organism evidence="3 4">
    <name type="scientific">Plasmodium vivax India VII</name>
    <dbReference type="NCBI Taxonomy" id="1077284"/>
    <lineage>
        <taxon>Eukaryota</taxon>
        <taxon>Sar</taxon>
        <taxon>Alveolata</taxon>
        <taxon>Apicomplexa</taxon>
        <taxon>Aconoidasida</taxon>
        <taxon>Haemosporida</taxon>
        <taxon>Plasmodiidae</taxon>
        <taxon>Plasmodium</taxon>
        <taxon>Plasmodium (Plasmodium)</taxon>
    </lineage>
</organism>
<feature type="region of interest" description="Disordered" evidence="2">
    <location>
        <begin position="1227"/>
        <end position="1311"/>
    </location>
</feature>
<feature type="region of interest" description="Disordered" evidence="2">
    <location>
        <begin position="1509"/>
        <end position="1555"/>
    </location>
</feature>
<feature type="compositionally biased region" description="Polar residues" evidence="2">
    <location>
        <begin position="1026"/>
        <end position="1038"/>
    </location>
</feature>
<feature type="compositionally biased region" description="Polar residues" evidence="2">
    <location>
        <begin position="103"/>
        <end position="119"/>
    </location>
</feature>
<reference evidence="3 4" key="1">
    <citation type="submission" date="2011-08" db="EMBL/GenBank/DDBJ databases">
        <title>The Genome Sequence of Plasmodium vivax India VII.</title>
        <authorList>
            <consortium name="The Broad Institute Genome Sequencing Platform"/>
            <consortium name="The Broad Institute Genome Sequencing Center for Infectious Disease"/>
            <person name="Neafsey D."/>
            <person name="Carlton J."/>
            <person name="Barnwell J."/>
            <person name="Collins W."/>
            <person name="Escalante A."/>
            <person name="Mullikin J."/>
            <person name="Saul A."/>
            <person name="Guigo R."/>
            <person name="Camara F."/>
            <person name="Young S.K."/>
            <person name="Zeng Q."/>
            <person name="Gargeya S."/>
            <person name="Fitzgerald M."/>
            <person name="Haas B."/>
            <person name="Abouelleil A."/>
            <person name="Alvarado L."/>
            <person name="Arachchi H.M."/>
            <person name="Berlin A."/>
            <person name="Brown A."/>
            <person name="Chapman S.B."/>
            <person name="Chen Z."/>
            <person name="Dunbar C."/>
            <person name="Freedman E."/>
            <person name="Gearin G."/>
            <person name="Gellesch M."/>
            <person name="Goldberg J."/>
            <person name="Griggs A."/>
            <person name="Gujja S."/>
            <person name="Heiman D."/>
            <person name="Howarth C."/>
            <person name="Larson L."/>
            <person name="Lui A."/>
            <person name="MacDonald P.J.P."/>
            <person name="Montmayeur A."/>
            <person name="Murphy C."/>
            <person name="Neiman D."/>
            <person name="Pearson M."/>
            <person name="Priest M."/>
            <person name="Roberts A."/>
            <person name="Saif S."/>
            <person name="Shea T."/>
            <person name="Shenoy N."/>
            <person name="Sisk P."/>
            <person name="Stolte C."/>
            <person name="Sykes S."/>
            <person name="Wortman J."/>
            <person name="Nusbaum C."/>
            <person name="Birren B."/>
        </authorList>
    </citation>
    <scope>NUCLEOTIDE SEQUENCE [LARGE SCALE GENOMIC DNA]</scope>
    <source>
        <strain evidence="3 4">India VII</strain>
    </source>
</reference>
<feature type="region of interest" description="Disordered" evidence="2">
    <location>
        <begin position="891"/>
        <end position="919"/>
    </location>
</feature>
<feature type="compositionally biased region" description="Basic and acidic residues" evidence="2">
    <location>
        <begin position="963"/>
        <end position="977"/>
    </location>
</feature>
<feature type="region of interest" description="Disordered" evidence="2">
    <location>
        <begin position="997"/>
        <end position="1045"/>
    </location>
</feature>
<accession>A0A0J9V5Z9</accession>
<feature type="compositionally biased region" description="Basic and acidic residues" evidence="2">
    <location>
        <begin position="670"/>
        <end position="680"/>
    </location>
</feature>
<feature type="compositionally biased region" description="Low complexity" evidence="2">
    <location>
        <begin position="589"/>
        <end position="609"/>
    </location>
</feature>
<feature type="region of interest" description="Disordered" evidence="2">
    <location>
        <begin position="1"/>
        <end position="169"/>
    </location>
</feature>
<dbReference type="Proteomes" id="UP000053562">
    <property type="component" value="Unassembled WGS sequence"/>
</dbReference>
<feature type="compositionally biased region" description="Polar residues" evidence="2">
    <location>
        <begin position="1297"/>
        <end position="1310"/>
    </location>
</feature>
<feature type="compositionally biased region" description="Acidic residues" evidence="2">
    <location>
        <begin position="18"/>
        <end position="29"/>
    </location>
</feature>
<evidence type="ECO:0000313" key="3">
    <source>
        <dbReference type="EMBL" id="KMZ81408.1"/>
    </source>
</evidence>
<protein>
    <submittedName>
        <fullName evidence="3">Uncharacterized protein</fullName>
    </submittedName>
</protein>
<feature type="coiled-coil region" evidence="1">
    <location>
        <begin position="770"/>
        <end position="850"/>
    </location>
</feature>
<feature type="compositionally biased region" description="Basic and acidic residues" evidence="2">
    <location>
        <begin position="572"/>
        <end position="584"/>
    </location>
</feature>
<gene>
    <name evidence="3" type="ORF">PVIIG_02835</name>
</gene>
<name>A0A0J9V5Z9_PLAVI</name>
<feature type="compositionally biased region" description="Basic and acidic residues" evidence="2">
    <location>
        <begin position="86"/>
        <end position="100"/>
    </location>
</feature>
<feature type="compositionally biased region" description="Basic residues" evidence="2">
    <location>
        <begin position="550"/>
        <end position="571"/>
    </location>
</feature>
<feature type="compositionally biased region" description="Basic and acidic residues" evidence="2">
    <location>
        <begin position="1283"/>
        <end position="1293"/>
    </location>
</feature>
<dbReference type="OrthoDB" id="387454at2759"/>
<dbReference type="EMBL" id="KQ234247">
    <property type="protein sequence ID" value="KMZ81408.1"/>
    <property type="molecule type" value="Genomic_DNA"/>
</dbReference>
<evidence type="ECO:0000313" key="4">
    <source>
        <dbReference type="Proteomes" id="UP000053562"/>
    </source>
</evidence>
<evidence type="ECO:0000256" key="1">
    <source>
        <dbReference type="SAM" id="Coils"/>
    </source>
</evidence>
<feature type="compositionally biased region" description="Low complexity" evidence="2">
    <location>
        <begin position="616"/>
        <end position="626"/>
    </location>
</feature>
<evidence type="ECO:0000256" key="2">
    <source>
        <dbReference type="SAM" id="MobiDB-lite"/>
    </source>
</evidence>
<feature type="region of interest" description="Disordered" evidence="2">
    <location>
        <begin position="1455"/>
        <end position="1484"/>
    </location>
</feature>
<feature type="region of interest" description="Disordered" evidence="2">
    <location>
        <begin position="514"/>
        <end position="626"/>
    </location>
</feature>
<keyword evidence="1" id="KW-0175">Coiled coil</keyword>
<feature type="compositionally biased region" description="Basic and acidic residues" evidence="2">
    <location>
        <begin position="1470"/>
        <end position="1484"/>
    </location>
</feature>
<feature type="compositionally biased region" description="Polar residues" evidence="2">
    <location>
        <begin position="141"/>
        <end position="169"/>
    </location>
</feature>
<feature type="region of interest" description="Disordered" evidence="2">
    <location>
        <begin position="954"/>
        <end position="977"/>
    </location>
</feature>